<organism evidence="1">
    <name type="scientific">uncultured Phycisphaerae bacterium</name>
    <dbReference type="NCBI Taxonomy" id="904963"/>
    <lineage>
        <taxon>Bacteria</taxon>
        <taxon>Pseudomonadati</taxon>
        <taxon>Planctomycetota</taxon>
        <taxon>Phycisphaerae</taxon>
        <taxon>environmental samples</taxon>
    </lineage>
</organism>
<evidence type="ECO:0000313" key="1">
    <source>
        <dbReference type="EMBL" id="CAA9402030.1"/>
    </source>
</evidence>
<protein>
    <submittedName>
        <fullName evidence="1">Uncharacterized protein</fullName>
    </submittedName>
</protein>
<reference evidence="1" key="1">
    <citation type="submission" date="2020-02" db="EMBL/GenBank/DDBJ databases">
        <authorList>
            <person name="Meier V. D."/>
        </authorList>
    </citation>
    <scope>NUCLEOTIDE SEQUENCE</scope>
    <source>
        <strain evidence="1">AVDCRST_MAG64</strain>
    </source>
</reference>
<feature type="non-terminal residue" evidence="1">
    <location>
        <position position="38"/>
    </location>
</feature>
<proteinExistence type="predicted"/>
<dbReference type="AlphaFoldDB" id="A0A6J4NZR1"/>
<sequence length="38" mass="3793">MLYASEKADISQKVIAVLDARYKGKGAAGAPAGGGLSQ</sequence>
<accession>A0A6J4NZR1</accession>
<dbReference type="EMBL" id="CADCUQ010000400">
    <property type="protein sequence ID" value="CAA9402030.1"/>
    <property type="molecule type" value="Genomic_DNA"/>
</dbReference>
<gene>
    <name evidence="1" type="ORF">AVDCRST_MAG64-1747</name>
</gene>
<name>A0A6J4NZR1_9BACT</name>